<comment type="caution">
    <text evidence="4">Lacks conserved residue(s) required for the propagation of feature annotation.</text>
</comment>
<dbReference type="InterPro" id="IPR026591">
    <property type="entry name" value="Sirtuin_cat_small_dom_sf"/>
</dbReference>
<dbReference type="SUPFAM" id="SSF52467">
    <property type="entry name" value="DHS-like NAD/FAD-binding domain"/>
    <property type="match status" value="1"/>
</dbReference>
<keyword evidence="2" id="KW-0808">Transferase</keyword>
<dbReference type="InterPro" id="IPR050134">
    <property type="entry name" value="NAD-dep_sirtuin_deacylases"/>
</dbReference>
<sequence length="233" mass="25910">MKPEMNKNKVVVFSGAGISQESGLPCFTGSGGLWDDYDINDVCTRSGFDSNPELVTKFYNTLKNKILKAKPNSAHIAIAELEKHFDVTVVTTNVDDLHERAGSSNVIHVHGNMLYGKSHFHQDNKVFVGEKLIEYGEMFDNFQLRHDIVFYGEMPENLELAKSEIKEASKLLVVGSSLSVSPSNALVKRARFKAEKAIVNVVPTKVAYGFRSYVGLATEVVPQLVTKWISEKK</sequence>
<dbReference type="GO" id="GO:0070403">
    <property type="term" value="F:NAD+ binding"/>
    <property type="evidence" value="ECO:0007669"/>
    <property type="project" value="InterPro"/>
</dbReference>
<dbReference type="InterPro" id="IPR026590">
    <property type="entry name" value="Ssirtuin_cat_dom"/>
</dbReference>
<dbReference type="PROSITE" id="PS50305">
    <property type="entry name" value="SIRTUIN"/>
    <property type="match status" value="1"/>
</dbReference>
<evidence type="ECO:0000259" key="5">
    <source>
        <dbReference type="PROSITE" id="PS50305"/>
    </source>
</evidence>
<name>A0A2T3KMI8_9GAMM</name>
<dbReference type="InterPro" id="IPR029035">
    <property type="entry name" value="DHS-like_NAD/FAD-binding_dom"/>
</dbReference>
<proteinExistence type="predicted"/>
<dbReference type="Gene3D" id="3.40.50.1220">
    <property type="entry name" value="TPP-binding domain"/>
    <property type="match status" value="1"/>
</dbReference>
<dbReference type="PANTHER" id="PTHR11085">
    <property type="entry name" value="NAD-DEPENDENT PROTEIN DEACYLASE SIRTUIN-5, MITOCHONDRIAL-RELATED"/>
    <property type="match status" value="1"/>
</dbReference>
<dbReference type="GO" id="GO:0017136">
    <property type="term" value="F:histone deacetylase activity, NAD-dependent"/>
    <property type="evidence" value="ECO:0007669"/>
    <property type="project" value="TreeGrafter"/>
</dbReference>
<evidence type="ECO:0000256" key="3">
    <source>
        <dbReference type="ARBA" id="ARBA00023027"/>
    </source>
</evidence>
<dbReference type="AlphaFoldDB" id="A0A2T3KMI8"/>
<organism evidence="6 7">
    <name type="scientific">Photobacterium kishitanii</name>
    <dbReference type="NCBI Taxonomy" id="318456"/>
    <lineage>
        <taxon>Bacteria</taxon>
        <taxon>Pseudomonadati</taxon>
        <taxon>Pseudomonadota</taxon>
        <taxon>Gammaproteobacteria</taxon>
        <taxon>Vibrionales</taxon>
        <taxon>Vibrionaceae</taxon>
        <taxon>Photobacterium</taxon>
    </lineage>
</organism>
<gene>
    <name evidence="6" type="ORF">C9J27_02920</name>
</gene>
<evidence type="ECO:0000313" key="6">
    <source>
        <dbReference type="EMBL" id="PSV00994.1"/>
    </source>
</evidence>
<feature type="domain" description="Deacetylase sirtuin-type" evidence="5">
    <location>
        <begin position="1"/>
        <end position="233"/>
    </location>
</feature>
<dbReference type="InterPro" id="IPR003000">
    <property type="entry name" value="Sirtuin"/>
</dbReference>
<evidence type="ECO:0000313" key="7">
    <source>
        <dbReference type="Proteomes" id="UP000241426"/>
    </source>
</evidence>
<accession>A0A2T3KMI8</accession>
<dbReference type="EMBL" id="PYNF01000002">
    <property type="protein sequence ID" value="PSV00994.1"/>
    <property type="molecule type" value="Genomic_DNA"/>
</dbReference>
<protein>
    <recommendedName>
        <fullName evidence="1">protein acetyllysine N-acetyltransferase</fullName>
        <ecNumber evidence="1">2.3.1.286</ecNumber>
    </recommendedName>
</protein>
<evidence type="ECO:0000256" key="2">
    <source>
        <dbReference type="ARBA" id="ARBA00022679"/>
    </source>
</evidence>
<dbReference type="RefSeq" id="WP_107288722.1">
    <property type="nucleotide sequence ID" value="NZ_PYNF01000002.1"/>
</dbReference>
<keyword evidence="3" id="KW-0520">NAD</keyword>
<comment type="caution">
    <text evidence="6">The sequence shown here is derived from an EMBL/GenBank/DDBJ whole genome shotgun (WGS) entry which is preliminary data.</text>
</comment>
<dbReference type="EC" id="2.3.1.286" evidence="1"/>
<evidence type="ECO:0000256" key="1">
    <source>
        <dbReference type="ARBA" id="ARBA00012928"/>
    </source>
</evidence>
<evidence type="ECO:0000256" key="4">
    <source>
        <dbReference type="PROSITE-ProRule" id="PRU00236"/>
    </source>
</evidence>
<reference evidence="6 7" key="1">
    <citation type="submission" date="2018-01" db="EMBL/GenBank/DDBJ databases">
        <title>Whole genome sequencing of Histamine producing bacteria.</title>
        <authorList>
            <person name="Butler K."/>
        </authorList>
    </citation>
    <scope>NUCLEOTIDE SEQUENCE [LARGE SCALE GENOMIC DNA]</scope>
    <source>
        <strain evidence="6 7">FS-7.2</strain>
    </source>
</reference>
<dbReference type="PANTHER" id="PTHR11085:SF4">
    <property type="entry name" value="NAD-DEPENDENT PROTEIN DEACYLASE"/>
    <property type="match status" value="1"/>
</dbReference>
<dbReference type="Pfam" id="PF02146">
    <property type="entry name" value="SIR2"/>
    <property type="match status" value="1"/>
</dbReference>
<dbReference type="Proteomes" id="UP000241426">
    <property type="component" value="Unassembled WGS sequence"/>
</dbReference>
<dbReference type="Gene3D" id="3.30.1600.10">
    <property type="entry name" value="SIR2/SIRT2 'Small Domain"/>
    <property type="match status" value="1"/>
</dbReference>